<evidence type="ECO:0000256" key="1">
    <source>
        <dbReference type="SAM" id="MobiDB-lite"/>
    </source>
</evidence>
<dbReference type="Proteomes" id="UP001559025">
    <property type="component" value="Unassembled WGS sequence"/>
</dbReference>
<sequence>MSAESCILTTKDFTILEVMRDRCLGREDPLALLLKRKLDSALVVFRDDVPANVATLSSRVNFSVNGGERDTRVISDGNMSAPVGLFLPISNPRGLALLGLIEGQEFCFTDPDRVERRVMLEQVLYQPEAVRREKEAMSGLSRPSTRKPVLRLVHSAGGAVRQPVPAGPEGFDDPGPSAA</sequence>
<dbReference type="EMBL" id="JAZHFV010000006">
    <property type="protein sequence ID" value="MEX4009013.1"/>
    <property type="molecule type" value="Genomic_DNA"/>
</dbReference>
<dbReference type="Gene3D" id="3.10.50.30">
    <property type="entry name" value="Transcription elongation factor, GreA/GreB, C-terminal domain"/>
    <property type="match status" value="1"/>
</dbReference>
<keyword evidence="2" id="KW-0808">Transferase</keyword>
<name>A0ABV3WXX0_9HYPH</name>
<reference evidence="2 3" key="1">
    <citation type="submission" date="2024-01" db="EMBL/GenBank/DDBJ databases">
        <title>New evidence supports the origin of RcGTA from prophage.</title>
        <authorList>
            <person name="Xu Y."/>
            <person name="Liu B."/>
            <person name="Chen F."/>
        </authorList>
    </citation>
    <scope>NUCLEOTIDE SEQUENCE [LARGE SCALE GENOMIC DNA]</scope>
    <source>
        <strain evidence="2 3">CBW1107-2</strain>
    </source>
</reference>
<organism evidence="2 3">
    <name type="scientific">Neoaquamicrobium sediminum</name>
    <dbReference type="NCBI Taxonomy" id="1849104"/>
    <lineage>
        <taxon>Bacteria</taxon>
        <taxon>Pseudomonadati</taxon>
        <taxon>Pseudomonadota</taxon>
        <taxon>Alphaproteobacteria</taxon>
        <taxon>Hyphomicrobiales</taxon>
        <taxon>Phyllobacteriaceae</taxon>
        <taxon>Neoaquamicrobium</taxon>
    </lineage>
</organism>
<gene>
    <name evidence="2" type="ORF">V1479_17010</name>
</gene>
<accession>A0ABV3WXX0</accession>
<dbReference type="InterPro" id="IPR036953">
    <property type="entry name" value="GreA/GreB_C_sf"/>
</dbReference>
<dbReference type="RefSeq" id="WP_368803995.1">
    <property type="nucleotide sequence ID" value="NZ_JAZHFV010000006.1"/>
</dbReference>
<evidence type="ECO:0000313" key="3">
    <source>
        <dbReference type="Proteomes" id="UP001559025"/>
    </source>
</evidence>
<comment type="caution">
    <text evidence="2">The sequence shown here is derived from an EMBL/GenBank/DDBJ whole genome shotgun (WGS) entry which is preliminary data.</text>
</comment>
<keyword evidence="3" id="KW-1185">Reference proteome</keyword>
<keyword evidence="2" id="KW-0418">Kinase</keyword>
<protein>
    <submittedName>
        <fullName evidence="2">Nucleoside-diphosphate kinase</fullName>
    </submittedName>
</protein>
<feature type="region of interest" description="Disordered" evidence="1">
    <location>
        <begin position="156"/>
        <end position="179"/>
    </location>
</feature>
<proteinExistence type="predicted"/>
<dbReference type="GO" id="GO:0016301">
    <property type="term" value="F:kinase activity"/>
    <property type="evidence" value="ECO:0007669"/>
    <property type="project" value="UniProtKB-KW"/>
</dbReference>
<evidence type="ECO:0000313" key="2">
    <source>
        <dbReference type="EMBL" id="MEX4009013.1"/>
    </source>
</evidence>